<evidence type="ECO:0000313" key="8">
    <source>
        <dbReference type="EMBL" id="CUP59035.1"/>
    </source>
</evidence>
<dbReference type="GO" id="GO:0003677">
    <property type="term" value="F:DNA binding"/>
    <property type="evidence" value="ECO:0007669"/>
    <property type="project" value="UniProtKB-UniRule"/>
</dbReference>
<dbReference type="PROSITE" id="PS51898">
    <property type="entry name" value="TYR_RECOMBINASE"/>
    <property type="match status" value="1"/>
</dbReference>
<sequence length="402" mass="47380">MNKEILNYAIEQGIIDLSHIQDVVNMNKRKEILEQHPYSIWESKDGKWHTYLPDKEKGRVPRKRNSKKDIENLIVDYYKEQVGHSFKDWWEKWEEKQVRYGVSNNTLLKYNSDYVRFFKDGPFESMDIRAVTEEDITEVMVKCVKKYDLKEKGAKALFGYIRGVFKHARIKKEINENPCEYVEPRAFLRFCNQSLPLLDDRVIPPDEVEILLKVIKEDQQKNPSYIPLYAVELAFYTGMRVGELTGLMWSNIREDLGCIMIQYSEKLDRKEKKYYIAKTKTGKERLFPLTDDIKRILNEVKKQELKNGYFNEFVFSGENGKIHFGAIADCLRYRCEKAGIRRRTIHDIRRTVNSEMRTSGVSSVVAASLLGHTEKVNRKNYTYDLSSIEKKKEIISNLYKAM</sequence>
<evidence type="ECO:0000259" key="6">
    <source>
        <dbReference type="PROSITE" id="PS51898"/>
    </source>
</evidence>
<dbReference type="PROSITE" id="PS51900">
    <property type="entry name" value="CB"/>
    <property type="match status" value="1"/>
</dbReference>
<dbReference type="GO" id="GO:0006310">
    <property type="term" value="P:DNA recombination"/>
    <property type="evidence" value="ECO:0007669"/>
    <property type="project" value="UniProtKB-KW"/>
</dbReference>
<dbReference type="CDD" id="cd01189">
    <property type="entry name" value="INT_ICEBs1_C_like"/>
    <property type="match status" value="1"/>
</dbReference>
<dbReference type="Proteomes" id="UP000095564">
    <property type="component" value="Unassembled WGS sequence"/>
</dbReference>
<evidence type="ECO:0000313" key="9">
    <source>
        <dbReference type="Proteomes" id="UP000095564"/>
    </source>
</evidence>
<dbReference type="PANTHER" id="PTHR30629">
    <property type="entry name" value="PROPHAGE INTEGRASE"/>
    <property type="match status" value="1"/>
</dbReference>
<protein>
    <submittedName>
        <fullName evidence="8">Site-specific tyrosine recombinase XerC</fullName>
    </submittedName>
</protein>
<evidence type="ECO:0000259" key="7">
    <source>
        <dbReference type="PROSITE" id="PS51900"/>
    </source>
</evidence>
<comment type="similarity">
    <text evidence="1">Belongs to the 'phage' integrase family.</text>
</comment>
<evidence type="ECO:0000256" key="2">
    <source>
        <dbReference type="ARBA" id="ARBA00022908"/>
    </source>
</evidence>
<dbReference type="OrthoDB" id="1899549at2"/>
<dbReference type="Pfam" id="PF00589">
    <property type="entry name" value="Phage_integrase"/>
    <property type="match status" value="1"/>
</dbReference>
<gene>
    <name evidence="8" type="ORF">ERS852520_01716</name>
</gene>
<accession>A0A174PKV8</accession>
<organism evidence="8 9">
    <name type="scientific">Anaerostipes hadrus</name>
    <dbReference type="NCBI Taxonomy" id="649756"/>
    <lineage>
        <taxon>Bacteria</taxon>
        <taxon>Bacillati</taxon>
        <taxon>Bacillota</taxon>
        <taxon>Clostridia</taxon>
        <taxon>Lachnospirales</taxon>
        <taxon>Lachnospiraceae</taxon>
        <taxon>Anaerostipes</taxon>
    </lineage>
</organism>
<feature type="domain" description="Core-binding (CB)" evidence="7">
    <location>
        <begin position="80"/>
        <end position="169"/>
    </location>
</feature>
<dbReference type="InterPro" id="IPR002104">
    <property type="entry name" value="Integrase_catalytic"/>
</dbReference>
<evidence type="ECO:0000256" key="4">
    <source>
        <dbReference type="ARBA" id="ARBA00023172"/>
    </source>
</evidence>
<keyword evidence="4" id="KW-0233">DNA recombination</keyword>
<dbReference type="InterPro" id="IPR011010">
    <property type="entry name" value="DNA_brk_join_enz"/>
</dbReference>
<dbReference type="RefSeq" id="WP_055160252.1">
    <property type="nucleotide sequence ID" value="NZ_CZAU01000015.1"/>
</dbReference>
<keyword evidence="2" id="KW-0229">DNA integration</keyword>
<dbReference type="Gene3D" id="1.10.150.130">
    <property type="match status" value="1"/>
</dbReference>
<dbReference type="InterPro" id="IPR044068">
    <property type="entry name" value="CB"/>
</dbReference>
<dbReference type="SUPFAM" id="SSF56349">
    <property type="entry name" value="DNA breaking-rejoining enzymes"/>
    <property type="match status" value="1"/>
</dbReference>
<dbReference type="InterPro" id="IPR050808">
    <property type="entry name" value="Phage_Integrase"/>
</dbReference>
<evidence type="ECO:0000256" key="5">
    <source>
        <dbReference type="PROSITE-ProRule" id="PRU01248"/>
    </source>
</evidence>
<evidence type="ECO:0000256" key="1">
    <source>
        <dbReference type="ARBA" id="ARBA00008857"/>
    </source>
</evidence>
<dbReference type="EMBL" id="CZAU01000015">
    <property type="protein sequence ID" value="CUP59035.1"/>
    <property type="molecule type" value="Genomic_DNA"/>
</dbReference>
<keyword evidence="3 5" id="KW-0238">DNA-binding</keyword>
<dbReference type="GO" id="GO:0015074">
    <property type="term" value="P:DNA integration"/>
    <property type="evidence" value="ECO:0007669"/>
    <property type="project" value="UniProtKB-KW"/>
</dbReference>
<dbReference type="Gene3D" id="1.10.443.10">
    <property type="entry name" value="Intergrase catalytic core"/>
    <property type="match status" value="1"/>
</dbReference>
<reference evidence="8 9" key="1">
    <citation type="submission" date="2015-09" db="EMBL/GenBank/DDBJ databases">
        <authorList>
            <consortium name="Pathogen Informatics"/>
        </authorList>
    </citation>
    <scope>NUCLEOTIDE SEQUENCE [LARGE SCALE GENOMIC DNA]</scope>
    <source>
        <strain evidence="8 9">2789STDY5834908</strain>
    </source>
</reference>
<dbReference type="AlphaFoldDB" id="A0A174PKV8"/>
<dbReference type="InterPro" id="IPR013762">
    <property type="entry name" value="Integrase-like_cat_sf"/>
</dbReference>
<evidence type="ECO:0000256" key="3">
    <source>
        <dbReference type="ARBA" id="ARBA00023125"/>
    </source>
</evidence>
<feature type="domain" description="Tyr recombinase" evidence="6">
    <location>
        <begin position="198"/>
        <end position="396"/>
    </location>
</feature>
<name>A0A174PKV8_ANAHA</name>
<dbReference type="PANTHER" id="PTHR30629:SF2">
    <property type="entry name" value="PROPHAGE INTEGRASE INTS-RELATED"/>
    <property type="match status" value="1"/>
</dbReference>
<dbReference type="InterPro" id="IPR010998">
    <property type="entry name" value="Integrase_recombinase_N"/>
</dbReference>
<proteinExistence type="inferred from homology"/>